<reference evidence="1" key="1">
    <citation type="journal article" date="2020" name="Nature">
        <title>Giant virus diversity and host interactions through global metagenomics.</title>
        <authorList>
            <person name="Schulz F."/>
            <person name="Roux S."/>
            <person name="Paez-Espino D."/>
            <person name="Jungbluth S."/>
            <person name="Walsh D.A."/>
            <person name="Denef V.J."/>
            <person name="McMahon K.D."/>
            <person name="Konstantinidis K.T."/>
            <person name="Eloe-Fadrosh E.A."/>
            <person name="Kyrpides N.C."/>
            <person name="Woyke T."/>
        </authorList>
    </citation>
    <scope>NUCLEOTIDE SEQUENCE</scope>
    <source>
        <strain evidence="1">GVMAG-M-3300010160-26</strain>
    </source>
</reference>
<dbReference type="AlphaFoldDB" id="A0A6C0BBU2"/>
<organism evidence="1">
    <name type="scientific">viral metagenome</name>
    <dbReference type="NCBI Taxonomy" id="1070528"/>
    <lineage>
        <taxon>unclassified sequences</taxon>
        <taxon>metagenomes</taxon>
        <taxon>organismal metagenomes</taxon>
    </lineage>
</organism>
<sequence>MNNTILDLNREIVLNDYQSAINKNKELFITGDVKASSEYIYPNQKEDAIIICNKFYETEIRVISIVKRTKVGMDGLMIEIAKNMTTHSDNNFVLHRNNIFFITAMSNISWEDDMKDKIPSCFKENVYHHGKLQRLKNKLKNIKNAIIINDEIDSGDKEDQKLHLILKESGILDMKYMEENNIRFVFVSATMINELRDLYKWGDKHYTHYMSIPESYIGHKEFLHLGIIKEYYPINDYESAERWVREDILQNYNSDHRVHIIRMDEKNNSFIFDACIRNNIEFKNHTYDDRISYEELSNIFNNITNHLVIAVKGFYRRANLIPNEWKKKIGATHEKHVKKYDTNVQVQGLPGRMSGYWKQDVLNGHKTGPHRTSINAINEYEEFYKNPFGKIKYSTTGSKKLFVNPKHIQNLETTNINDLREPVIKKFKNQEEVKEYYNKEFKKKLKGKGPNKIKPNADGYYEANIRSIKKIYNCDEIMCERRQGLNDTNYRIYPCYEDINDKFTLQWWFIHY</sequence>
<accession>A0A6C0BBU2</accession>
<name>A0A6C0BBU2_9ZZZZ</name>
<dbReference type="EMBL" id="MN739118">
    <property type="protein sequence ID" value="QHS89745.1"/>
    <property type="molecule type" value="Genomic_DNA"/>
</dbReference>
<protein>
    <submittedName>
        <fullName evidence="1">Uncharacterized protein</fullName>
    </submittedName>
</protein>
<evidence type="ECO:0000313" key="1">
    <source>
        <dbReference type="EMBL" id="QHS89745.1"/>
    </source>
</evidence>
<proteinExistence type="predicted"/>